<feature type="compositionally biased region" description="Low complexity" evidence="6">
    <location>
        <begin position="440"/>
        <end position="449"/>
    </location>
</feature>
<dbReference type="PANTHER" id="PTHR30482">
    <property type="entry name" value="HIGH-AFFINITY BRANCHED-CHAIN AMINO ACID TRANSPORT SYSTEM PERMEASE"/>
    <property type="match status" value="1"/>
</dbReference>
<keyword evidence="2" id="KW-1003">Cell membrane</keyword>
<sequence>MNVVDGVRGWFGELTRAERGVTGFVVVLAALLLVGLVTGGLAPTYFLYLVGLVGMYVLLSFGLNVQWGYTGLINFSVAAFFGIGAYGTALLTAGNSPVGADGWRLSLAGVELVWVSGARLYGLLPLTVLGLLLAVALAAAVAVAIGIPTLRLRADYLAIASLGLAEVVRLLFLNQRGVTNGSAGLRGLPGFFDGWPVLGTLPQTLPGVRVHELAVGLPGVFTTRLLGFTLGAPFWQALLNVALVLAMVTAVYAVLRRVHRSPWGRVLATIRSDEDLAEALGKDTYAFKMQSFVLGSVIMALAGVFYAHLNLFVSPGDLAPINTFYVWIAVILGGSGSNRGAIFGGFVVIAIREGTRFLGEVLPASFPVDLPLVTSTYATVVNNFASTRLLAVGVLIILVMRFRPQGVLPPQRELIWPSSVAASAGPGETNPRETIEEDAAAGAHGTDAGPDGEPDEPAVRNGGETDE</sequence>
<dbReference type="GO" id="GO:0005886">
    <property type="term" value="C:plasma membrane"/>
    <property type="evidence" value="ECO:0007669"/>
    <property type="project" value="UniProtKB-SubCell"/>
</dbReference>
<reference evidence="8 9" key="1">
    <citation type="journal article" date="2021" name="Int. J. Syst. Evol. Microbiol.">
        <title>Halobaculum halophilum sp. nov. and Halobaculum salinum sp. nov., isolated from salt lake and saline soil.</title>
        <authorList>
            <person name="Cui H.L."/>
            <person name="Shi X.W."/>
            <person name="Yin X.M."/>
            <person name="Yang X.Y."/>
            <person name="Hou J."/>
            <person name="Zhu L."/>
        </authorList>
    </citation>
    <scope>NUCLEOTIDE SEQUENCE [LARGE SCALE GENOMIC DNA]</scope>
    <source>
        <strain evidence="8 9">NBRC 109044</strain>
    </source>
</reference>
<keyword evidence="4 7" id="KW-1133">Transmembrane helix</keyword>
<organism evidence="8 9">
    <name type="scientific">Halobaculum magnesiiphilum</name>
    <dbReference type="NCBI Taxonomy" id="1017351"/>
    <lineage>
        <taxon>Archaea</taxon>
        <taxon>Methanobacteriati</taxon>
        <taxon>Methanobacteriota</taxon>
        <taxon>Stenosarchaea group</taxon>
        <taxon>Halobacteria</taxon>
        <taxon>Halobacteriales</taxon>
        <taxon>Haloferacaceae</taxon>
        <taxon>Halobaculum</taxon>
    </lineage>
</organism>
<evidence type="ECO:0000313" key="8">
    <source>
        <dbReference type="EMBL" id="QZP36710.1"/>
    </source>
</evidence>
<name>A0A8T8WA50_9EURY</name>
<evidence type="ECO:0000256" key="2">
    <source>
        <dbReference type="ARBA" id="ARBA00022475"/>
    </source>
</evidence>
<dbReference type="EMBL" id="CP081958">
    <property type="protein sequence ID" value="QZP36710.1"/>
    <property type="molecule type" value="Genomic_DNA"/>
</dbReference>
<evidence type="ECO:0000256" key="1">
    <source>
        <dbReference type="ARBA" id="ARBA00004651"/>
    </source>
</evidence>
<evidence type="ECO:0000256" key="7">
    <source>
        <dbReference type="SAM" id="Phobius"/>
    </source>
</evidence>
<keyword evidence="3 7" id="KW-0812">Transmembrane</keyword>
<dbReference type="KEGG" id="hmp:K6T50_10375"/>
<evidence type="ECO:0000256" key="6">
    <source>
        <dbReference type="SAM" id="MobiDB-lite"/>
    </source>
</evidence>
<evidence type="ECO:0000256" key="3">
    <source>
        <dbReference type="ARBA" id="ARBA00022692"/>
    </source>
</evidence>
<dbReference type="InterPro" id="IPR043428">
    <property type="entry name" value="LivM-like"/>
</dbReference>
<feature type="transmembrane region" description="Helical" evidence="7">
    <location>
        <begin position="324"/>
        <end position="350"/>
    </location>
</feature>
<dbReference type="AlphaFoldDB" id="A0A8T8WA50"/>
<evidence type="ECO:0000256" key="4">
    <source>
        <dbReference type="ARBA" id="ARBA00022989"/>
    </source>
</evidence>
<feature type="transmembrane region" description="Helical" evidence="7">
    <location>
        <begin position="234"/>
        <end position="255"/>
    </location>
</feature>
<proteinExistence type="predicted"/>
<feature type="transmembrane region" description="Helical" evidence="7">
    <location>
        <begin position="21"/>
        <end position="39"/>
    </location>
</feature>
<dbReference type="PANTHER" id="PTHR30482:SF10">
    <property type="entry name" value="HIGH-AFFINITY BRANCHED-CHAIN AMINO ACID TRANSPORT PROTEIN BRAE"/>
    <property type="match status" value="1"/>
</dbReference>
<feature type="region of interest" description="Disordered" evidence="6">
    <location>
        <begin position="419"/>
        <end position="467"/>
    </location>
</feature>
<dbReference type="CDD" id="cd06581">
    <property type="entry name" value="TM_PBP1_LivM_like"/>
    <property type="match status" value="1"/>
</dbReference>
<gene>
    <name evidence="8" type="ORF">K6T50_10375</name>
</gene>
<dbReference type="RefSeq" id="WP_222606528.1">
    <property type="nucleotide sequence ID" value="NZ_CP081958.1"/>
</dbReference>
<feature type="transmembrane region" description="Helical" evidence="7">
    <location>
        <begin position="123"/>
        <end position="147"/>
    </location>
</feature>
<dbReference type="GeneID" id="67178551"/>
<feature type="transmembrane region" description="Helical" evidence="7">
    <location>
        <begin position="292"/>
        <end position="312"/>
    </location>
</feature>
<keyword evidence="5 7" id="KW-0472">Membrane</keyword>
<dbReference type="InterPro" id="IPR001851">
    <property type="entry name" value="ABC_transp_permease"/>
</dbReference>
<dbReference type="Pfam" id="PF02653">
    <property type="entry name" value="BPD_transp_2"/>
    <property type="match status" value="1"/>
</dbReference>
<accession>A0A8T8WA50</accession>
<comment type="subcellular location">
    <subcellularLocation>
        <location evidence="1">Cell membrane</location>
        <topology evidence="1">Multi-pass membrane protein</topology>
    </subcellularLocation>
</comment>
<evidence type="ECO:0000313" key="9">
    <source>
        <dbReference type="Proteomes" id="UP000826254"/>
    </source>
</evidence>
<keyword evidence="9" id="KW-1185">Reference proteome</keyword>
<feature type="transmembrane region" description="Helical" evidence="7">
    <location>
        <begin position="154"/>
        <end position="172"/>
    </location>
</feature>
<dbReference type="Proteomes" id="UP000826254">
    <property type="component" value="Chromosome"/>
</dbReference>
<dbReference type="GO" id="GO:0015658">
    <property type="term" value="F:branched-chain amino acid transmembrane transporter activity"/>
    <property type="evidence" value="ECO:0007669"/>
    <property type="project" value="InterPro"/>
</dbReference>
<protein>
    <submittedName>
        <fullName evidence="8">Branched-chain amino acid ABC transporter permease</fullName>
    </submittedName>
</protein>
<feature type="transmembrane region" description="Helical" evidence="7">
    <location>
        <begin position="45"/>
        <end position="65"/>
    </location>
</feature>
<evidence type="ECO:0000256" key="5">
    <source>
        <dbReference type="ARBA" id="ARBA00023136"/>
    </source>
</evidence>
<feature type="transmembrane region" description="Helical" evidence="7">
    <location>
        <begin position="72"/>
        <end position="93"/>
    </location>
</feature>